<comment type="subcellular location">
    <subcellularLocation>
        <location evidence="1">Nucleus</location>
        <location evidence="1">Nucleolus</location>
    </subcellularLocation>
</comment>
<comment type="similarity">
    <text evidence="2">Belongs to the eukaryotic RPA49/POLR1E RNA polymerase subunit family.</text>
</comment>
<proteinExistence type="inferred from homology"/>
<evidence type="ECO:0000313" key="6">
    <source>
        <dbReference type="EnsemblPlants" id="AUR62000997-RA:cds"/>
    </source>
</evidence>
<evidence type="ECO:0000256" key="3">
    <source>
        <dbReference type="ARBA" id="ARBA00022478"/>
    </source>
</evidence>
<reference evidence="6" key="2">
    <citation type="submission" date="2021-03" db="UniProtKB">
        <authorList>
            <consortium name="EnsemblPlants"/>
        </authorList>
    </citation>
    <scope>IDENTIFICATION</scope>
</reference>
<keyword evidence="5" id="KW-0539">Nucleus</keyword>
<name>A0A803KPP1_CHEQI</name>
<dbReference type="Gramene" id="AUR62000997-RA">
    <property type="protein sequence ID" value="AUR62000997-RA:cds"/>
    <property type="gene ID" value="AUR62000997"/>
</dbReference>
<dbReference type="AlphaFoldDB" id="A0A803KPP1"/>
<evidence type="ECO:0000256" key="5">
    <source>
        <dbReference type="ARBA" id="ARBA00023242"/>
    </source>
</evidence>
<dbReference type="PANTHER" id="PTHR14440">
    <property type="entry name" value="DNA-DIRECTED RNA POLYMERASE I SUBUNIT RPA49"/>
    <property type="match status" value="1"/>
</dbReference>
<evidence type="ECO:0000256" key="4">
    <source>
        <dbReference type="ARBA" id="ARBA00023163"/>
    </source>
</evidence>
<evidence type="ECO:0000256" key="2">
    <source>
        <dbReference type="ARBA" id="ARBA00009430"/>
    </source>
</evidence>
<dbReference type="InterPro" id="IPR009668">
    <property type="entry name" value="RNA_pol-assoc_fac_A49-like"/>
</dbReference>
<accession>A0A803KPP1</accession>
<keyword evidence="7" id="KW-1185">Reference proteome</keyword>
<sequence>MIFTHVFEVDTYMSSTPIPNMDLVVDNGQGAMRLSQKADSDAMPEITVSRVYEATPIDKTAIASSSLDTRYNDEAPKRFAGILSYSLLINFKNRYSAGGGSNLPRIKNISQEFCNKMFVDSDKNRIADDKIGSFISYVLVLTLMVDEFQTGYTDIAKDLKMSALSPRPYFENLGCKFARRNKVAVAILPIPFKFPTLRKKRIG</sequence>
<keyword evidence="3" id="KW-0240">DNA-directed RNA polymerase</keyword>
<reference evidence="6" key="1">
    <citation type="journal article" date="2017" name="Nature">
        <title>The genome of Chenopodium quinoa.</title>
        <authorList>
            <person name="Jarvis D.E."/>
            <person name="Ho Y.S."/>
            <person name="Lightfoot D.J."/>
            <person name="Schmoeckel S.M."/>
            <person name="Li B."/>
            <person name="Borm T.J.A."/>
            <person name="Ohyanagi H."/>
            <person name="Mineta K."/>
            <person name="Michell C.T."/>
            <person name="Saber N."/>
            <person name="Kharbatia N.M."/>
            <person name="Rupper R.R."/>
            <person name="Sharp A.R."/>
            <person name="Dally N."/>
            <person name="Boughton B.A."/>
            <person name="Woo Y.H."/>
            <person name="Gao G."/>
            <person name="Schijlen E.G.W.M."/>
            <person name="Guo X."/>
            <person name="Momin A.A."/>
            <person name="Negrao S."/>
            <person name="Al-Babili S."/>
            <person name="Gehring C."/>
            <person name="Roessner U."/>
            <person name="Jung C."/>
            <person name="Murphy K."/>
            <person name="Arold S.T."/>
            <person name="Gojobori T."/>
            <person name="van der Linden C.G."/>
            <person name="van Loo E.N."/>
            <person name="Jellen E.N."/>
            <person name="Maughan P.J."/>
            <person name="Tester M."/>
        </authorList>
    </citation>
    <scope>NUCLEOTIDE SEQUENCE [LARGE SCALE GENOMIC DNA]</scope>
    <source>
        <strain evidence="6">cv. PI 614886</strain>
    </source>
</reference>
<keyword evidence="4" id="KW-0804">Transcription</keyword>
<dbReference type="Pfam" id="PF06870">
    <property type="entry name" value="RNA_pol_I_A49"/>
    <property type="match status" value="1"/>
</dbReference>
<dbReference type="EnsemblPlants" id="AUR62000997-RA">
    <property type="protein sequence ID" value="AUR62000997-RA:cds"/>
    <property type="gene ID" value="AUR62000997"/>
</dbReference>
<protein>
    <submittedName>
        <fullName evidence="6">Uncharacterized protein</fullName>
    </submittedName>
</protein>
<dbReference type="GO" id="GO:0006351">
    <property type="term" value="P:DNA-templated transcription"/>
    <property type="evidence" value="ECO:0007669"/>
    <property type="project" value="InterPro"/>
</dbReference>
<dbReference type="GO" id="GO:0000428">
    <property type="term" value="C:DNA-directed RNA polymerase complex"/>
    <property type="evidence" value="ECO:0007669"/>
    <property type="project" value="UniProtKB-KW"/>
</dbReference>
<dbReference type="GO" id="GO:0003677">
    <property type="term" value="F:DNA binding"/>
    <property type="evidence" value="ECO:0007669"/>
    <property type="project" value="InterPro"/>
</dbReference>
<dbReference type="Proteomes" id="UP000596660">
    <property type="component" value="Unplaced"/>
</dbReference>
<organism evidence="6 7">
    <name type="scientific">Chenopodium quinoa</name>
    <name type="common">Quinoa</name>
    <dbReference type="NCBI Taxonomy" id="63459"/>
    <lineage>
        <taxon>Eukaryota</taxon>
        <taxon>Viridiplantae</taxon>
        <taxon>Streptophyta</taxon>
        <taxon>Embryophyta</taxon>
        <taxon>Tracheophyta</taxon>
        <taxon>Spermatophyta</taxon>
        <taxon>Magnoliopsida</taxon>
        <taxon>eudicotyledons</taxon>
        <taxon>Gunneridae</taxon>
        <taxon>Pentapetalae</taxon>
        <taxon>Caryophyllales</taxon>
        <taxon>Chenopodiaceae</taxon>
        <taxon>Chenopodioideae</taxon>
        <taxon>Atripliceae</taxon>
        <taxon>Chenopodium</taxon>
    </lineage>
</organism>
<dbReference type="GO" id="GO:0005730">
    <property type="term" value="C:nucleolus"/>
    <property type="evidence" value="ECO:0007669"/>
    <property type="project" value="UniProtKB-SubCell"/>
</dbReference>
<dbReference type="OMA" id="RYNDEAP"/>
<evidence type="ECO:0000256" key="1">
    <source>
        <dbReference type="ARBA" id="ARBA00004604"/>
    </source>
</evidence>
<evidence type="ECO:0000313" key="7">
    <source>
        <dbReference type="Proteomes" id="UP000596660"/>
    </source>
</evidence>